<feature type="non-terminal residue" evidence="2">
    <location>
        <position position="1"/>
    </location>
</feature>
<reference evidence="3" key="2">
    <citation type="submission" date="2015-01" db="EMBL/GenBank/DDBJ databases">
        <title>Evolutionary Origins and Diversification of the Mycorrhizal Mutualists.</title>
        <authorList>
            <consortium name="DOE Joint Genome Institute"/>
            <consortium name="Mycorrhizal Genomics Consortium"/>
            <person name="Kohler A."/>
            <person name="Kuo A."/>
            <person name="Nagy L.G."/>
            <person name="Floudas D."/>
            <person name="Copeland A."/>
            <person name="Barry K.W."/>
            <person name="Cichocki N."/>
            <person name="Veneault-Fourrey C."/>
            <person name="LaButti K."/>
            <person name="Lindquist E.A."/>
            <person name="Lipzen A."/>
            <person name="Lundell T."/>
            <person name="Morin E."/>
            <person name="Murat C."/>
            <person name="Riley R."/>
            <person name="Ohm R."/>
            <person name="Sun H."/>
            <person name="Tunlid A."/>
            <person name="Henrissat B."/>
            <person name="Grigoriev I.V."/>
            <person name="Hibbett D.S."/>
            <person name="Martin F."/>
        </authorList>
    </citation>
    <scope>NUCLEOTIDE SEQUENCE [LARGE SCALE GENOMIC DNA]</scope>
    <source>
        <strain evidence="3">Zn</strain>
    </source>
</reference>
<feature type="domain" description="2EXR" evidence="1">
    <location>
        <begin position="6"/>
        <end position="149"/>
    </location>
</feature>
<dbReference type="InParanoid" id="A0A0C3H170"/>
<dbReference type="EMBL" id="KN832884">
    <property type="protein sequence ID" value="KIM96256.1"/>
    <property type="molecule type" value="Genomic_DNA"/>
</dbReference>
<proteinExistence type="predicted"/>
<evidence type="ECO:0000313" key="3">
    <source>
        <dbReference type="Proteomes" id="UP000054321"/>
    </source>
</evidence>
<dbReference type="HOGENOM" id="CLU_064351_0_0_1"/>
<protein>
    <recommendedName>
        <fullName evidence="1">2EXR domain-containing protein</fullName>
    </recommendedName>
</protein>
<dbReference type="Pfam" id="PF20150">
    <property type="entry name" value="2EXR"/>
    <property type="match status" value="1"/>
</dbReference>
<dbReference type="OrthoDB" id="5061036at2759"/>
<name>A0A0C3H170_OIDMZ</name>
<gene>
    <name evidence="2" type="ORF">OIDMADRAFT_70904</name>
</gene>
<sequence length="286" mass="32800">SPVSTFPRFSDLAIELRIQIWQHALHSATANRVIPVAINHHPAVIMHSCLPLLGSFCGQHNHCPSYNFDSGQPSSSVVCMFNGYFSLPANTSDIDDYALRSLSLACTESHSLILLRYPETMIIYKQMWYPDVESHQRRQVRCNPATDTLLVKAVPSYSSEQRHPSLSVNNPGDLYHQDLEKWFPQNADIFASFRHIISRFQHVVFSFLSDFQSPRPLFSGVFDSTQFKQFLIFFERLEHIYLCSGPEYLTAGREWERVEDIEDRRDGSIDNMDSWNFVGVSSGIMN</sequence>
<reference evidence="2 3" key="1">
    <citation type="submission" date="2014-04" db="EMBL/GenBank/DDBJ databases">
        <authorList>
            <consortium name="DOE Joint Genome Institute"/>
            <person name="Kuo A."/>
            <person name="Martino E."/>
            <person name="Perotto S."/>
            <person name="Kohler A."/>
            <person name="Nagy L.G."/>
            <person name="Floudas D."/>
            <person name="Copeland A."/>
            <person name="Barry K.W."/>
            <person name="Cichocki N."/>
            <person name="Veneault-Fourrey C."/>
            <person name="LaButti K."/>
            <person name="Lindquist E.A."/>
            <person name="Lipzen A."/>
            <person name="Lundell T."/>
            <person name="Morin E."/>
            <person name="Murat C."/>
            <person name="Sun H."/>
            <person name="Tunlid A."/>
            <person name="Henrissat B."/>
            <person name="Grigoriev I.V."/>
            <person name="Hibbett D.S."/>
            <person name="Martin F."/>
            <person name="Nordberg H.P."/>
            <person name="Cantor M.N."/>
            <person name="Hua S.X."/>
        </authorList>
    </citation>
    <scope>NUCLEOTIDE SEQUENCE [LARGE SCALE GENOMIC DNA]</scope>
    <source>
        <strain evidence="2 3">Zn</strain>
    </source>
</reference>
<dbReference type="Proteomes" id="UP000054321">
    <property type="component" value="Unassembled WGS sequence"/>
</dbReference>
<keyword evidence="3" id="KW-1185">Reference proteome</keyword>
<evidence type="ECO:0000259" key="1">
    <source>
        <dbReference type="Pfam" id="PF20150"/>
    </source>
</evidence>
<evidence type="ECO:0000313" key="2">
    <source>
        <dbReference type="EMBL" id="KIM96256.1"/>
    </source>
</evidence>
<accession>A0A0C3H170</accession>
<dbReference type="InterPro" id="IPR045518">
    <property type="entry name" value="2EXR"/>
</dbReference>
<organism evidence="2 3">
    <name type="scientific">Oidiodendron maius (strain Zn)</name>
    <dbReference type="NCBI Taxonomy" id="913774"/>
    <lineage>
        <taxon>Eukaryota</taxon>
        <taxon>Fungi</taxon>
        <taxon>Dikarya</taxon>
        <taxon>Ascomycota</taxon>
        <taxon>Pezizomycotina</taxon>
        <taxon>Leotiomycetes</taxon>
        <taxon>Leotiomycetes incertae sedis</taxon>
        <taxon>Myxotrichaceae</taxon>
        <taxon>Oidiodendron</taxon>
    </lineage>
</organism>
<dbReference type="AlphaFoldDB" id="A0A0C3H170"/>
<feature type="non-terminal residue" evidence="2">
    <location>
        <position position="286"/>
    </location>
</feature>